<dbReference type="InterPro" id="IPR015424">
    <property type="entry name" value="PyrdxlP-dep_Trfase"/>
</dbReference>
<dbReference type="Gene3D" id="3.40.640.10">
    <property type="entry name" value="Type I PLP-dependent aspartate aminotransferase-like (Major domain)"/>
    <property type="match status" value="1"/>
</dbReference>
<comment type="catalytic activity">
    <reaction evidence="3">
        <text>(sulfur carrier)-H + L-cysteine = (sulfur carrier)-SH + L-alanine</text>
        <dbReference type="Rhea" id="RHEA:43892"/>
        <dbReference type="Rhea" id="RHEA-COMP:14737"/>
        <dbReference type="Rhea" id="RHEA-COMP:14739"/>
        <dbReference type="ChEBI" id="CHEBI:29917"/>
        <dbReference type="ChEBI" id="CHEBI:35235"/>
        <dbReference type="ChEBI" id="CHEBI:57972"/>
        <dbReference type="ChEBI" id="CHEBI:64428"/>
        <dbReference type="EC" id="2.8.1.7"/>
    </reaction>
</comment>
<sequence length="206" mass="22825">MKKIYFDHSATTPVDKDVSKNFGNPSSIHSFGQKAMTGVDQARAQAAKFLNCKPDEIVFTSGSTEANNLAINGVVKAINKRNKAAKKLHIITSVIEHDSVLEPIAGLEREGFEVTHLSVKSNGVIDPEEFKKAIKENTVLVSIMYVNSEVGSIQPIREIGKIIKKINDNKLKTWQNREPNERGDKPELIYFHTDATQAANFLSCDT</sequence>
<dbReference type="Pfam" id="PF00266">
    <property type="entry name" value="Aminotran_5"/>
    <property type="match status" value="1"/>
</dbReference>
<dbReference type="PANTHER" id="PTHR11601">
    <property type="entry name" value="CYSTEINE DESULFURYLASE FAMILY MEMBER"/>
    <property type="match status" value="1"/>
</dbReference>
<dbReference type="InterPro" id="IPR015421">
    <property type="entry name" value="PyrdxlP-dep_Trfase_major"/>
</dbReference>
<comment type="caution">
    <text evidence="5">The sequence shown here is derived from an EMBL/GenBank/DDBJ whole genome shotgun (WGS) entry which is preliminary data.</text>
</comment>
<dbReference type="EMBL" id="LBXO01000026">
    <property type="protein sequence ID" value="KKR32687.1"/>
    <property type="molecule type" value="Genomic_DNA"/>
</dbReference>
<comment type="cofactor">
    <cofactor evidence="1">
        <name>pyridoxal 5'-phosphate</name>
        <dbReference type="ChEBI" id="CHEBI:597326"/>
    </cofactor>
</comment>
<dbReference type="SUPFAM" id="SSF53383">
    <property type="entry name" value="PLP-dependent transferases"/>
    <property type="match status" value="1"/>
</dbReference>
<dbReference type="Gene3D" id="1.10.260.50">
    <property type="match status" value="1"/>
</dbReference>
<comment type="similarity">
    <text evidence="2">Belongs to the class-V pyridoxal-phosphate-dependent aminotransferase family. NifS/IscS subfamily.</text>
</comment>
<reference evidence="5 6" key="1">
    <citation type="journal article" date="2015" name="Nature">
        <title>rRNA introns, odd ribosomes, and small enigmatic genomes across a large radiation of phyla.</title>
        <authorList>
            <person name="Brown C.T."/>
            <person name="Hug L.A."/>
            <person name="Thomas B.C."/>
            <person name="Sharon I."/>
            <person name="Castelle C.J."/>
            <person name="Singh A."/>
            <person name="Wilkins M.J."/>
            <person name="Williams K.H."/>
            <person name="Banfield J.F."/>
        </authorList>
    </citation>
    <scope>NUCLEOTIDE SEQUENCE [LARGE SCALE GENOMIC DNA]</scope>
</reference>
<evidence type="ECO:0000313" key="5">
    <source>
        <dbReference type="EMBL" id="KKR32687.1"/>
    </source>
</evidence>
<evidence type="ECO:0000313" key="6">
    <source>
        <dbReference type="Proteomes" id="UP000034137"/>
    </source>
</evidence>
<evidence type="ECO:0000256" key="2">
    <source>
        <dbReference type="ARBA" id="ARBA00006490"/>
    </source>
</evidence>
<dbReference type="AlphaFoldDB" id="A0A0G0T4G1"/>
<dbReference type="Proteomes" id="UP000034137">
    <property type="component" value="Unassembled WGS sequence"/>
</dbReference>
<gene>
    <name evidence="5" type="ORF">UT64_C0026G0029</name>
</gene>
<dbReference type="InterPro" id="IPR015422">
    <property type="entry name" value="PyrdxlP-dep_Trfase_small"/>
</dbReference>
<dbReference type="Gene3D" id="3.90.1150.10">
    <property type="entry name" value="Aspartate Aminotransferase, domain 1"/>
    <property type="match status" value="1"/>
</dbReference>
<proteinExistence type="inferred from homology"/>
<organism evidence="5 6">
    <name type="scientific">Candidatus Falkowbacteria bacterium GW2011_GWF2_39_8</name>
    <dbReference type="NCBI Taxonomy" id="1618642"/>
    <lineage>
        <taxon>Bacteria</taxon>
        <taxon>Candidatus Falkowiibacteriota</taxon>
    </lineage>
</organism>
<dbReference type="PANTHER" id="PTHR11601:SF34">
    <property type="entry name" value="CYSTEINE DESULFURASE"/>
    <property type="match status" value="1"/>
</dbReference>
<name>A0A0G0T4G1_9BACT</name>
<dbReference type="GO" id="GO:0031071">
    <property type="term" value="F:cysteine desulfurase activity"/>
    <property type="evidence" value="ECO:0007669"/>
    <property type="project" value="UniProtKB-EC"/>
</dbReference>
<evidence type="ECO:0000259" key="4">
    <source>
        <dbReference type="Pfam" id="PF00266"/>
    </source>
</evidence>
<feature type="domain" description="Aminotransferase class V" evidence="4">
    <location>
        <begin position="4"/>
        <end position="165"/>
    </location>
</feature>
<evidence type="ECO:0000256" key="1">
    <source>
        <dbReference type="ARBA" id="ARBA00001933"/>
    </source>
</evidence>
<dbReference type="InterPro" id="IPR000192">
    <property type="entry name" value="Aminotrans_V_dom"/>
</dbReference>
<protein>
    <submittedName>
        <fullName evidence="5">Cysteine desulfurase</fullName>
    </submittedName>
</protein>
<evidence type="ECO:0000256" key="3">
    <source>
        <dbReference type="ARBA" id="ARBA00050776"/>
    </source>
</evidence>
<dbReference type="PATRIC" id="fig|1618642.3.peg.554"/>
<accession>A0A0G0T4G1</accession>